<dbReference type="EMBL" id="JABFUD020000009">
    <property type="protein sequence ID" value="KAI5075374.1"/>
    <property type="molecule type" value="Genomic_DNA"/>
</dbReference>
<proteinExistence type="predicted"/>
<accession>A0A9D4UWW8</accession>
<reference evidence="1" key="1">
    <citation type="submission" date="2021-01" db="EMBL/GenBank/DDBJ databases">
        <title>Adiantum capillus-veneris genome.</title>
        <authorList>
            <person name="Fang Y."/>
            <person name="Liao Q."/>
        </authorList>
    </citation>
    <scope>NUCLEOTIDE SEQUENCE</scope>
    <source>
        <strain evidence="1">H3</strain>
        <tissue evidence="1">Leaf</tissue>
    </source>
</reference>
<comment type="caution">
    <text evidence="1">The sequence shown here is derived from an EMBL/GenBank/DDBJ whole genome shotgun (WGS) entry which is preliminary data.</text>
</comment>
<keyword evidence="2" id="KW-1185">Reference proteome</keyword>
<name>A0A9D4UWW8_ADICA</name>
<dbReference type="Proteomes" id="UP000886520">
    <property type="component" value="Chromosome 9"/>
</dbReference>
<sequence length="87" mass="9617">MGDKGMQMLVMSITGQRGLCYGNVSGASPFDKEMHDDQVMVVVMETLNGRDSESYYGLVVEPRRSKVDPPGVVVIRIQLSKRVQVLS</sequence>
<evidence type="ECO:0000313" key="2">
    <source>
        <dbReference type="Proteomes" id="UP000886520"/>
    </source>
</evidence>
<evidence type="ECO:0000313" key="1">
    <source>
        <dbReference type="EMBL" id="KAI5075374.1"/>
    </source>
</evidence>
<organism evidence="1 2">
    <name type="scientific">Adiantum capillus-veneris</name>
    <name type="common">Maidenhair fern</name>
    <dbReference type="NCBI Taxonomy" id="13818"/>
    <lineage>
        <taxon>Eukaryota</taxon>
        <taxon>Viridiplantae</taxon>
        <taxon>Streptophyta</taxon>
        <taxon>Embryophyta</taxon>
        <taxon>Tracheophyta</taxon>
        <taxon>Polypodiopsida</taxon>
        <taxon>Polypodiidae</taxon>
        <taxon>Polypodiales</taxon>
        <taxon>Pteridineae</taxon>
        <taxon>Pteridaceae</taxon>
        <taxon>Vittarioideae</taxon>
        <taxon>Adiantum</taxon>
    </lineage>
</organism>
<dbReference type="AlphaFoldDB" id="A0A9D4UWW8"/>
<gene>
    <name evidence="1" type="ORF">GOP47_0009450</name>
</gene>
<protein>
    <submittedName>
        <fullName evidence="1">Uncharacterized protein</fullName>
    </submittedName>
</protein>